<protein>
    <recommendedName>
        <fullName evidence="14">Cytochrome P450 monooxygenase</fullName>
    </recommendedName>
</protein>
<dbReference type="PANTHER" id="PTHR24305">
    <property type="entry name" value="CYTOCHROME P450"/>
    <property type="match status" value="1"/>
</dbReference>
<keyword evidence="13" id="KW-1185">Reference proteome</keyword>
<evidence type="ECO:0000256" key="4">
    <source>
        <dbReference type="ARBA" id="ARBA00022617"/>
    </source>
</evidence>
<evidence type="ECO:0000256" key="11">
    <source>
        <dbReference type="SAM" id="Phobius"/>
    </source>
</evidence>
<keyword evidence="11" id="KW-1133">Transmembrane helix</keyword>
<sequence>MAIVETLLELDWKAVLGLFVAVVLVGHVVAYVSDSHGLRSFPGPILAKLSDLWLARVAANGHRSEVVHELHEKYGTFVRIAPNHLSIADPDALQIVYGHGNGTLKSEFYDAFVSIQRGLFNSRSRPEHARKRKIVSHIFSQKNVLEFEPHIRLYVRQLIGQWDRLYDAGAKGLSGDDGEGGWKGRDGRVWLDCLPWYNYLAFDIIGDLAFGSPFGMLKTCKDSTPVAVSHKSAMAAYGGGEVQVVHIPAVQILNDRGVYSASLGVIPPLLRPLAKKLPWFSKGSRAVKDLAGIAIAAVAKRLTTPSDRVDLLAKLQQGRDDEGNLMGREELTAEALTQLIAGSDTTSNSSCAITYHLARNPHVQAKLHKELDEAMGNDDDPVATYEQVKKLPYLEAVINEALRIHSTSGIGLPRLVPEGGLQVSGHFFPEGTVLSVPTYTIHRDREVWGDDVDAFRPERWFEQDEKAIQKTFNPFSYGPRSCVGRNLASMELLIIIGSILRRYHFVLENPDKPFETMEGFLRKPVDCAVGIKKRNA</sequence>
<dbReference type="InterPro" id="IPR017972">
    <property type="entry name" value="Cyt_P450_CS"/>
</dbReference>
<name>A0AAW0G5J5_9APHY</name>
<evidence type="ECO:0000256" key="1">
    <source>
        <dbReference type="ARBA" id="ARBA00001971"/>
    </source>
</evidence>
<evidence type="ECO:0000256" key="9">
    <source>
        <dbReference type="PIRSR" id="PIRSR602401-1"/>
    </source>
</evidence>
<accession>A0AAW0G5J5</accession>
<reference evidence="12 13" key="1">
    <citation type="submission" date="2022-09" db="EMBL/GenBank/DDBJ databases">
        <authorList>
            <person name="Palmer J.M."/>
        </authorList>
    </citation>
    <scope>NUCLEOTIDE SEQUENCE [LARGE SCALE GENOMIC DNA]</scope>
    <source>
        <strain evidence="12 13">DSM 7382</strain>
    </source>
</reference>
<dbReference type="GO" id="GO:0004497">
    <property type="term" value="F:monooxygenase activity"/>
    <property type="evidence" value="ECO:0007669"/>
    <property type="project" value="UniProtKB-KW"/>
</dbReference>
<comment type="cofactor">
    <cofactor evidence="1 9">
        <name>heme</name>
        <dbReference type="ChEBI" id="CHEBI:30413"/>
    </cofactor>
</comment>
<feature type="transmembrane region" description="Helical" evidence="11">
    <location>
        <begin position="12"/>
        <end position="32"/>
    </location>
</feature>
<dbReference type="Pfam" id="PF00067">
    <property type="entry name" value="p450"/>
    <property type="match status" value="1"/>
</dbReference>
<gene>
    <name evidence="12" type="ORF">QCA50_011841</name>
</gene>
<comment type="pathway">
    <text evidence="2">Secondary metabolite biosynthesis.</text>
</comment>
<evidence type="ECO:0000256" key="3">
    <source>
        <dbReference type="ARBA" id="ARBA00010617"/>
    </source>
</evidence>
<evidence type="ECO:0000256" key="7">
    <source>
        <dbReference type="ARBA" id="ARBA00023004"/>
    </source>
</evidence>
<dbReference type="PRINTS" id="PR00463">
    <property type="entry name" value="EP450I"/>
</dbReference>
<evidence type="ECO:0000313" key="13">
    <source>
        <dbReference type="Proteomes" id="UP001385951"/>
    </source>
</evidence>
<evidence type="ECO:0000256" key="2">
    <source>
        <dbReference type="ARBA" id="ARBA00005179"/>
    </source>
</evidence>
<dbReference type="PROSITE" id="PS00086">
    <property type="entry name" value="CYTOCHROME_P450"/>
    <property type="match status" value="1"/>
</dbReference>
<dbReference type="InterPro" id="IPR002401">
    <property type="entry name" value="Cyt_P450_E_grp-I"/>
</dbReference>
<evidence type="ECO:0008006" key="14">
    <source>
        <dbReference type="Google" id="ProtNLM"/>
    </source>
</evidence>
<dbReference type="PANTHER" id="PTHR24305:SF29">
    <property type="entry name" value="BENZOATE-PARA-HYDROXYLASE"/>
    <property type="match status" value="1"/>
</dbReference>
<keyword evidence="11" id="KW-0472">Membrane</keyword>
<comment type="similarity">
    <text evidence="3 10">Belongs to the cytochrome P450 family.</text>
</comment>
<dbReference type="GO" id="GO:0005506">
    <property type="term" value="F:iron ion binding"/>
    <property type="evidence" value="ECO:0007669"/>
    <property type="project" value="InterPro"/>
</dbReference>
<dbReference type="EMBL" id="JASBNA010000022">
    <property type="protein sequence ID" value="KAK7685006.1"/>
    <property type="molecule type" value="Genomic_DNA"/>
</dbReference>
<comment type="caution">
    <text evidence="12">The sequence shown here is derived from an EMBL/GenBank/DDBJ whole genome shotgun (WGS) entry which is preliminary data.</text>
</comment>
<evidence type="ECO:0000256" key="10">
    <source>
        <dbReference type="RuleBase" id="RU000461"/>
    </source>
</evidence>
<evidence type="ECO:0000256" key="6">
    <source>
        <dbReference type="ARBA" id="ARBA00023002"/>
    </source>
</evidence>
<dbReference type="CDD" id="cd11061">
    <property type="entry name" value="CYP67-like"/>
    <property type="match status" value="1"/>
</dbReference>
<dbReference type="PRINTS" id="PR00385">
    <property type="entry name" value="P450"/>
</dbReference>
<dbReference type="InterPro" id="IPR001128">
    <property type="entry name" value="Cyt_P450"/>
</dbReference>
<dbReference type="GO" id="GO:0016705">
    <property type="term" value="F:oxidoreductase activity, acting on paired donors, with incorporation or reduction of molecular oxygen"/>
    <property type="evidence" value="ECO:0007669"/>
    <property type="project" value="InterPro"/>
</dbReference>
<organism evidence="12 13">
    <name type="scientific">Cerrena zonata</name>
    <dbReference type="NCBI Taxonomy" id="2478898"/>
    <lineage>
        <taxon>Eukaryota</taxon>
        <taxon>Fungi</taxon>
        <taxon>Dikarya</taxon>
        <taxon>Basidiomycota</taxon>
        <taxon>Agaricomycotina</taxon>
        <taxon>Agaricomycetes</taxon>
        <taxon>Polyporales</taxon>
        <taxon>Cerrenaceae</taxon>
        <taxon>Cerrena</taxon>
    </lineage>
</organism>
<dbReference type="Gene3D" id="1.10.630.10">
    <property type="entry name" value="Cytochrome P450"/>
    <property type="match status" value="1"/>
</dbReference>
<evidence type="ECO:0000313" key="12">
    <source>
        <dbReference type="EMBL" id="KAK7685006.1"/>
    </source>
</evidence>
<dbReference type="AlphaFoldDB" id="A0AAW0G5J5"/>
<keyword evidence="6 10" id="KW-0560">Oxidoreductase</keyword>
<dbReference type="InterPro" id="IPR050121">
    <property type="entry name" value="Cytochrome_P450_monoxygenase"/>
</dbReference>
<keyword evidence="8 10" id="KW-0503">Monooxygenase</keyword>
<proteinExistence type="inferred from homology"/>
<feature type="binding site" description="axial binding residue" evidence="9">
    <location>
        <position position="482"/>
    </location>
    <ligand>
        <name>heme</name>
        <dbReference type="ChEBI" id="CHEBI:30413"/>
    </ligand>
    <ligandPart>
        <name>Fe</name>
        <dbReference type="ChEBI" id="CHEBI:18248"/>
    </ligandPart>
</feature>
<keyword evidence="4 9" id="KW-0349">Heme</keyword>
<evidence type="ECO:0000256" key="5">
    <source>
        <dbReference type="ARBA" id="ARBA00022723"/>
    </source>
</evidence>
<evidence type="ECO:0000256" key="8">
    <source>
        <dbReference type="ARBA" id="ARBA00023033"/>
    </source>
</evidence>
<dbReference type="SUPFAM" id="SSF48264">
    <property type="entry name" value="Cytochrome P450"/>
    <property type="match status" value="1"/>
</dbReference>
<keyword evidence="5 9" id="KW-0479">Metal-binding</keyword>
<dbReference type="Proteomes" id="UP001385951">
    <property type="component" value="Unassembled WGS sequence"/>
</dbReference>
<dbReference type="InterPro" id="IPR036396">
    <property type="entry name" value="Cyt_P450_sf"/>
</dbReference>
<keyword evidence="11" id="KW-0812">Transmembrane</keyword>
<dbReference type="GO" id="GO:0020037">
    <property type="term" value="F:heme binding"/>
    <property type="evidence" value="ECO:0007669"/>
    <property type="project" value="InterPro"/>
</dbReference>
<keyword evidence="7 9" id="KW-0408">Iron</keyword>